<dbReference type="Gene3D" id="1.10.10.10">
    <property type="entry name" value="Winged helix-like DNA-binding domain superfamily/Winged helix DNA-binding domain"/>
    <property type="match status" value="1"/>
</dbReference>
<dbReference type="PANTHER" id="PTHR43252">
    <property type="entry name" value="TRANSCRIPTIONAL REGULATOR YQJI"/>
    <property type="match status" value="1"/>
</dbReference>
<dbReference type="RefSeq" id="WP_201366752.1">
    <property type="nucleotide sequence ID" value="NZ_BNJJ01000033.1"/>
</dbReference>
<dbReference type="EMBL" id="BNJJ01000033">
    <property type="protein sequence ID" value="GHO89224.1"/>
    <property type="molecule type" value="Genomic_DNA"/>
</dbReference>
<sequence length="189" mass="21895">MPKENKSKYALLGILSVCPGSGYDIKKFMEQSTSNFWNESYGQIYPMLKKLVDEGLAVSRAEKQEGKPERYLYTLTDRGLEELQHWLVEPIEYATERNELLLKLLFGQQVSMSDNIEHVQRYRQLNVELLAKYRGIEAHLKDKHADQPDQAYALITVRYGIHRCLALLNWCDETLNTLQAIVATEEARD</sequence>
<dbReference type="InterPro" id="IPR005149">
    <property type="entry name" value="Tscrpt_reg_PadR_N"/>
</dbReference>
<feature type="domain" description="Transcription regulator PadR C-terminal" evidence="2">
    <location>
        <begin position="97"/>
        <end position="178"/>
    </location>
</feature>
<dbReference type="Proteomes" id="UP000635565">
    <property type="component" value="Unassembled WGS sequence"/>
</dbReference>
<dbReference type="SUPFAM" id="SSF46785">
    <property type="entry name" value="Winged helix' DNA-binding domain"/>
    <property type="match status" value="1"/>
</dbReference>
<proteinExistence type="predicted"/>
<organism evidence="3 4">
    <name type="scientific">Dictyobacter formicarum</name>
    <dbReference type="NCBI Taxonomy" id="2778368"/>
    <lineage>
        <taxon>Bacteria</taxon>
        <taxon>Bacillati</taxon>
        <taxon>Chloroflexota</taxon>
        <taxon>Ktedonobacteria</taxon>
        <taxon>Ktedonobacterales</taxon>
        <taxon>Dictyobacteraceae</taxon>
        <taxon>Dictyobacter</taxon>
    </lineage>
</organism>
<evidence type="ECO:0000259" key="1">
    <source>
        <dbReference type="Pfam" id="PF03551"/>
    </source>
</evidence>
<dbReference type="InterPro" id="IPR036390">
    <property type="entry name" value="WH_DNA-bd_sf"/>
</dbReference>
<dbReference type="Pfam" id="PF03551">
    <property type="entry name" value="PadR"/>
    <property type="match status" value="1"/>
</dbReference>
<gene>
    <name evidence="3" type="ORF">KSZ_72300</name>
</gene>
<evidence type="ECO:0000313" key="4">
    <source>
        <dbReference type="Proteomes" id="UP000635565"/>
    </source>
</evidence>
<keyword evidence="4" id="KW-1185">Reference proteome</keyword>
<name>A0ABQ3VU57_9CHLR</name>
<accession>A0ABQ3VU57</accession>
<dbReference type="InterPro" id="IPR036388">
    <property type="entry name" value="WH-like_DNA-bd_sf"/>
</dbReference>
<evidence type="ECO:0008006" key="5">
    <source>
        <dbReference type="Google" id="ProtNLM"/>
    </source>
</evidence>
<reference evidence="3 4" key="1">
    <citation type="journal article" date="2021" name="Int. J. Syst. Evol. Microbiol.">
        <title>Reticulibacter mediterranei gen. nov., sp. nov., within the new family Reticulibacteraceae fam. nov., and Ktedonospora formicarum gen. nov., sp. nov., Ktedonobacter robiniae sp. nov., Dictyobacter formicarum sp. nov. and Dictyobacter arantiisoli sp. nov., belonging to the class Ktedonobacteria.</title>
        <authorList>
            <person name="Yabe S."/>
            <person name="Zheng Y."/>
            <person name="Wang C.M."/>
            <person name="Sakai Y."/>
            <person name="Abe K."/>
            <person name="Yokota A."/>
            <person name="Donadio S."/>
            <person name="Cavaletti L."/>
            <person name="Monciardini P."/>
        </authorList>
    </citation>
    <scope>NUCLEOTIDE SEQUENCE [LARGE SCALE GENOMIC DNA]</scope>
    <source>
        <strain evidence="3 4">SOSP1-9</strain>
    </source>
</reference>
<dbReference type="InterPro" id="IPR018309">
    <property type="entry name" value="Tscrpt_reg_PadR_C"/>
</dbReference>
<dbReference type="Pfam" id="PF10400">
    <property type="entry name" value="Vir_act_alpha_C"/>
    <property type="match status" value="1"/>
</dbReference>
<evidence type="ECO:0000259" key="2">
    <source>
        <dbReference type="Pfam" id="PF10400"/>
    </source>
</evidence>
<feature type="domain" description="Transcription regulator PadR N-terminal" evidence="1">
    <location>
        <begin position="11"/>
        <end position="84"/>
    </location>
</feature>
<dbReference type="Gene3D" id="6.10.140.190">
    <property type="match status" value="1"/>
</dbReference>
<dbReference type="PANTHER" id="PTHR43252:SF6">
    <property type="entry name" value="NEGATIVE TRANSCRIPTION REGULATOR PADR"/>
    <property type="match status" value="1"/>
</dbReference>
<evidence type="ECO:0000313" key="3">
    <source>
        <dbReference type="EMBL" id="GHO89224.1"/>
    </source>
</evidence>
<protein>
    <recommendedName>
        <fullName evidence="5">PadR family transcriptional regulator</fullName>
    </recommendedName>
</protein>
<comment type="caution">
    <text evidence="3">The sequence shown here is derived from an EMBL/GenBank/DDBJ whole genome shotgun (WGS) entry which is preliminary data.</text>
</comment>